<gene>
    <name evidence="1" type="ORF">NY667_23185</name>
</gene>
<name>A0A9X4H7V3_9XANT</name>
<evidence type="ECO:0000313" key="2">
    <source>
        <dbReference type="Proteomes" id="UP001140230"/>
    </source>
</evidence>
<evidence type="ECO:0000313" key="1">
    <source>
        <dbReference type="EMBL" id="MDC8640615.1"/>
    </source>
</evidence>
<dbReference type="AlphaFoldDB" id="A0A9X4H7V3"/>
<organism evidence="1 2">
    <name type="scientific">Xanthomonas hortorum pv. hederae</name>
    <dbReference type="NCBI Taxonomy" id="453603"/>
    <lineage>
        <taxon>Bacteria</taxon>
        <taxon>Pseudomonadati</taxon>
        <taxon>Pseudomonadota</taxon>
        <taxon>Gammaproteobacteria</taxon>
        <taxon>Lysobacterales</taxon>
        <taxon>Lysobacteraceae</taxon>
        <taxon>Xanthomonas</taxon>
    </lineage>
</organism>
<sequence length="107" mass="12290">MSRWKRRFIWQLHVFTKEIGFCESFLHVCRLNPMSVALLYLSDVRTGFVGKPRQAGGGVQPTYVQKQLTRLDFIHCISELADILAQQNYTTNAMVGRDLCKKQPTVS</sequence>
<reference evidence="1" key="2">
    <citation type="submission" date="2022-08" db="EMBL/GenBank/DDBJ databases">
        <authorList>
            <person name="Iruegas-Bocardo F."/>
            <person name="Weisberg A.J."/>
            <person name="Riutta E.R."/>
            <person name="Kilday K."/>
            <person name="Bonkowski J.C."/>
            <person name="Creswell T."/>
            <person name="Daughtrey M.L."/>
            <person name="Rane K."/>
            <person name="Grunwald N.J."/>
            <person name="Chang J.H."/>
            <person name="Putnam M.L."/>
        </authorList>
    </citation>
    <scope>NUCLEOTIDE SEQUENCE</scope>
    <source>
        <strain evidence="1">22-338</strain>
    </source>
</reference>
<dbReference type="RefSeq" id="WP_170118618.1">
    <property type="nucleotide sequence ID" value="NZ_CP168173.1"/>
</dbReference>
<dbReference type="EMBL" id="JANWTP010000146">
    <property type="protein sequence ID" value="MDC8640615.1"/>
    <property type="molecule type" value="Genomic_DNA"/>
</dbReference>
<accession>A0A9X4H7V3</accession>
<reference evidence="1" key="1">
    <citation type="journal article" date="2022" name="Phytopathology">
        <title>Whole genome sequencing-based tracing of a 2022 introduction and outbreak of Xanthomonas hortorum pv. pelargonii.</title>
        <authorList>
            <person name="Iruegas Bocardo F."/>
            <person name="Weisberg A.J."/>
            <person name="Riutta E.R."/>
            <person name="Kilday K.B."/>
            <person name="Bonkowski J.C."/>
            <person name="Creswell T.C."/>
            <person name="Daughtrey M."/>
            <person name="Rane K.K."/>
            <person name="Grunwald N.J."/>
            <person name="Chang J.H."/>
            <person name="Putnam M."/>
        </authorList>
    </citation>
    <scope>NUCLEOTIDE SEQUENCE</scope>
    <source>
        <strain evidence="1">22-338</strain>
    </source>
</reference>
<protein>
    <submittedName>
        <fullName evidence="1">Uncharacterized protein</fullName>
    </submittedName>
</protein>
<comment type="caution">
    <text evidence="1">The sequence shown here is derived from an EMBL/GenBank/DDBJ whole genome shotgun (WGS) entry which is preliminary data.</text>
</comment>
<dbReference type="Proteomes" id="UP001140230">
    <property type="component" value="Unassembled WGS sequence"/>
</dbReference>
<proteinExistence type="predicted"/>